<dbReference type="FunFam" id="3.30.200.20:FF:000537">
    <property type="entry name" value="Non-specific serine/threonine protein kinase"/>
    <property type="match status" value="1"/>
</dbReference>
<keyword evidence="3 9" id="KW-0723">Serine/threonine-protein kinase</keyword>
<evidence type="ECO:0000313" key="11">
    <source>
        <dbReference type="EMBL" id="CAD8080139.1"/>
    </source>
</evidence>
<evidence type="ECO:0000256" key="3">
    <source>
        <dbReference type="ARBA" id="ARBA00022527"/>
    </source>
</evidence>
<gene>
    <name evidence="11" type="ORF">PPRIM_AZ9-3.1.T0630112</name>
</gene>
<dbReference type="FunFam" id="1.10.510.10:FF:000571">
    <property type="entry name" value="Maternal embryonic leucine zipper kinase"/>
    <property type="match status" value="1"/>
</dbReference>
<dbReference type="InterPro" id="IPR008271">
    <property type="entry name" value="Ser/Thr_kinase_AS"/>
</dbReference>
<reference evidence="11" key="1">
    <citation type="submission" date="2021-01" db="EMBL/GenBank/DDBJ databases">
        <authorList>
            <consortium name="Genoscope - CEA"/>
            <person name="William W."/>
        </authorList>
    </citation>
    <scope>NUCLEOTIDE SEQUENCE</scope>
</reference>
<evidence type="ECO:0000256" key="4">
    <source>
        <dbReference type="ARBA" id="ARBA00022679"/>
    </source>
</evidence>
<keyword evidence="6" id="KW-0418">Kinase</keyword>
<dbReference type="PROSITE" id="PS00107">
    <property type="entry name" value="PROTEIN_KINASE_ATP"/>
    <property type="match status" value="1"/>
</dbReference>
<comment type="subunit">
    <text evidence="1">Monomer.</text>
</comment>
<evidence type="ECO:0000256" key="5">
    <source>
        <dbReference type="ARBA" id="ARBA00022741"/>
    </source>
</evidence>
<evidence type="ECO:0000256" key="7">
    <source>
        <dbReference type="ARBA" id="ARBA00022840"/>
    </source>
</evidence>
<dbReference type="InterPro" id="IPR045270">
    <property type="entry name" value="STKc_AGC"/>
</dbReference>
<feature type="binding site" evidence="8">
    <location>
        <position position="75"/>
    </location>
    <ligand>
        <name>ATP</name>
        <dbReference type="ChEBI" id="CHEBI:30616"/>
    </ligand>
</feature>
<dbReference type="PANTHER" id="PTHR24356:SF1">
    <property type="entry name" value="SERINE_THREONINE-PROTEIN KINASE GREATWALL"/>
    <property type="match status" value="1"/>
</dbReference>
<dbReference type="Proteomes" id="UP000688137">
    <property type="component" value="Unassembled WGS sequence"/>
</dbReference>
<dbReference type="EC" id="2.7.11.1" evidence="2"/>
<evidence type="ECO:0000313" key="12">
    <source>
        <dbReference type="Proteomes" id="UP000688137"/>
    </source>
</evidence>
<dbReference type="InterPro" id="IPR000719">
    <property type="entry name" value="Prot_kinase_dom"/>
</dbReference>
<comment type="caution">
    <text evidence="11">The sequence shown here is derived from an EMBL/GenBank/DDBJ whole genome shotgun (WGS) entry which is preliminary data.</text>
</comment>
<comment type="similarity">
    <text evidence="9">Belongs to the protein kinase superfamily.</text>
</comment>
<evidence type="ECO:0000256" key="1">
    <source>
        <dbReference type="ARBA" id="ARBA00011245"/>
    </source>
</evidence>
<dbReference type="PANTHER" id="PTHR24356">
    <property type="entry name" value="SERINE/THREONINE-PROTEIN KINASE"/>
    <property type="match status" value="1"/>
</dbReference>
<organism evidence="11 12">
    <name type="scientific">Paramecium primaurelia</name>
    <dbReference type="NCBI Taxonomy" id="5886"/>
    <lineage>
        <taxon>Eukaryota</taxon>
        <taxon>Sar</taxon>
        <taxon>Alveolata</taxon>
        <taxon>Ciliophora</taxon>
        <taxon>Intramacronucleata</taxon>
        <taxon>Oligohymenophorea</taxon>
        <taxon>Peniculida</taxon>
        <taxon>Parameciidae</taxon>
        <taxon>Paramecium</taxon>
    </lineage>
</organism>
<protein>
    <recommendedName>
        <fullName evidence="2">non-specific serine/threonine protein kinase</fullName>
        <ecNumber evidence="2">2.7.11.1</ecNumber>
    </recommendedName>
</protein>
<evidence type="ECO:0000256" key="8">
    <source>
        <dbReference type="PROSITE-ProRule" id="PRU10141"/>
    </source>
</evidence>
<dbReference type="SMART" id="SM00220">
    <property type="entry name" value="S_TKc"/>
    <property type="match status" value="1"/>
</dbReference>
<evidence type="ECO:0000256" key="2">
    <source>
        <dbReference type="ARBA" id="ARBA00012513"/>
    </source>
</evidence>
<proteinExistence type="inferred from homology"/>
<dbReference type="Pfam" id="PF00069">
    <property type="entry name" value="Pkinase"/>
    <property type="match status" value="1"/>
</dbReference>
<feature type="domain" description="Protein kinase" evidence="10">
    <location>
        <begin position="46"/>
        <end position="280"/>
    </location>
</feature>
<evidence type="ECO:0000259" key="10">
    <source>
        <dbReference type="PROSITE" id="PS50011"/>
    </source>
</evidence>
<evidence type="ECO:0000256" key="6">
    <source>
        <dbReference type="ARBA" id="ARBA00022777"/>
    </source>
</evidence>
<dbReference type="InterPro" id="IPR017441">
    <property type="entry name" value="Protein_kinase_ATP_BS"/>
</dbReference>
<dbReference type="AlphaFoldDB" id="A0A8S1MKP1"/>
<dbReference type="CDD" id="cd05123">
    <property type="entry name" value="STKc_AGC"/>
    <property type="match status" value="1"/>
</dbReference>
<dbReference type="PROSITE" id="PS50011">
    <property type="entry name" value="PROTEIN_KINASE_DOM"/>
    <property type="match status" value="1"/>
</dbReference>
<dbReference type="InterPro" id="IPR050236">
    <property type="entry name" value="Ser_Thr_kinase_AGC"/>
</dbReference>
<dbReference type="GO" id="GO:0004674">
    <property type="term" value="F:protein serine/threonine kinase activity"/>
    <property type="evidence" value="ECO:0007669"/>
    <property type="project" value="UniProtKB-KW"/>
</dbReference>
<accession>A0A8S1MKP1</accession>
<evidence type="ECO:0000256" key="9">
    <source>
        <dbReference type="RuleBase" id="RU000304"/>
    </source>
</evidence>
<dbReference type="GO" id="GO:0005524">
    <property type="term" value="F:ATP binding"/>
    <property type="evidence" value="ECO:0007669"/>
    <property type="project" value="UniProtKB-UniRule"/>
</dbReference>
<dbReference type="EMBL" id="CAJJDM010000064">
    <property type="protein sequence ID" value="CAD8080139.1"/>
    <property type="molecule type" value="Genomic_DNA"/>
</dbReference>
<keyword evidence="12" id="KW-1185">Reference proteome</keyword>
<name>A0A8S1MKP1_PARPR</name>
<sequence length="357" mass="41166">MGNKCLKPHHNDIVCRNTFVDEFYAFKQLNDQNTEPILNQASIKDYQLLKVLGRGGFGKVMLVQHKKNNQLYAMKIINKRNLTSEWMRRSAKTERQLLEILDSPFIVKLIEAFQTQQKLYLVVEYMSGGELFQYLKHYGKFSEDVAKFYAAQILLSLEYLHLNGIVYRDLKPQNILLDKGYIKLTDFGLSTRNDGLQFSKCGTIDYLAPEVLGNQGYTNKCDVWSFGVVLYQMLIGCDTEQIEFENTSISTQAKDLLSHLLDVNVNTRYNLQQAQQHVFFEGIDFEALSKKKITPQSMFLEHSRFKFFSKSCLEQSAVDTEESECASQVSQFTYNQYKSKISRADTLCSSYGVPKSF</sequence>
<keyword evidence="5 8" id="KW-0547">Nucleotide-binding</keyword>
<keyword evidence="7 8" id="KW-0067">ATP-binding</keyword>
<keyword evidence="4" id="KW-0808">Transferase</keyword>
<dbReference type="PROSITE" id="PS00108">
    <property type="entry name" value="PROTEIN_KINASE_ST"/>
    <property type="match status" value="1"/>
</dbReference>
<dbReference type="OMA" id="QSMFLEH"/>